<dbReference type="Pfam" id="PF04246">
    <property type="entry name" value="RseC_MucC"/>
    <property type="match status" value="1"/>
</dbReference>
<evidence type="ECO:0000313" key="2">
    <source>
        <dbReference type="EMBL" id="TCO53913.1"/>
    </source>
</evidence>
<comment type="caution">
    <text evidence="2">The sequence shown here is derived from an EMBL/GenBank/DDBJ whole genome shotgun (WGS) entry which is preliminary data.</text>
</comment>
<protein>
    <submittedName>
        <fullName evidence="2">RseC/MucC-like positive regulator of sigma(E)</fullName>
    </submittedName>
</protein>
<keyword evidence="1" id="KW-1133">Transmembrane helix</keyword>
<feature type="transmembrane region" description="Helical" evidence="1">
    <location>
        <begin position="101"/>
        <end position="120"/>
    </location>
</feature>
<dbReference type="PANTHER" id="PTHR35867">
    <property type="entry name" value="PROTEIN RSEC"/>
    <property type="match status" value="1"/>
</dbReference>
<dbReference type="AlphaFoldDB" id="A0A4R2J543"/>
<dbReference type="RefSeq" id="WP_132040887.1">
    <property type="nucleotide sequence ID" value="NZ_SLWU01000058.1"/>
</dbReference>
<dbReference type="PANTHER" id="PTHR35867:SF1">
    <property type="entry name" value="PROTEIN RSEC"/>
    <property type="match status" value="1"/>
</dbReference>
<name>A0A4R2J543_9THEO</name>
<feature type="transmembrane region" description="Helical" evidence="1">
    <location>
        <begin position="70"/>
        <end position="89"/>
    </location>
</feature>
<gene>
    <name evidence="2" type="ORF">EV203_1581</name>
</gene>
<sequence length="154" mass="17124">MKERAIVVSKKGNKAEVEVIRTSACSKCRACSGGSNKQTLKVWAENEKNAEVGQIVEIEMESRALLSATFILYVIPLAGFLLGVVLGLKLADILNIVWRELFSFIIGLLFIVLAFAGIYANNGFFEKSHMFTAKIVNILDNQPKKKRLSKNNNF</sequence>
<proteinExistence type="predicted"/>
<keyword evidence="1" id="KW-0472">Membrane</keyword>
<dbReference type="Proteomes" id="UP000294886">
    <property type="component" value="Unassembled WGS sequence"/>
</dbReference>
<dbReference type="EMBL" id="SLWU01000058">
    <property type="protein sequence ID" value="TCO53913.1"/>
    <property type="molecule type" value="Genomic_DNA"/>
</dbReference>
<dbReference type="PIRSF" id="PIRSF004923">
    <property type="entry name" value="RseC"/>
    <property type="match status" value="1"/>
</dbReference>
<organism evidence="2 3">
    <name type="scientific">Caldanaerobacter subterraneus</name>
    <dbReference type="NCBI Taxonomy" id="911092"/>
    <lineage>
        <taxon>Bacteria</taxon>
        <taxon>Bacillati</taxon>
        <taxon>Bacillota</taxon>
        <taxon>Clostridia</taxon>
        <taxon>Thermoanaerobacterales</taxon>
        <taxon>Thermoanaerobacteraceae</taxon>
        <taxon>Caldanaerobacter</taxon>
    </lineage>
</organism>
<keyword evidence="1" id="KW-0812">Transmembrane</keyword>
<evidence type="ECO:0000313" key="3">
    <source>
        <dbReference type="Proteomes" id="UP000294886"/>
    </source>
</evidence>
<dbReference type="InterPro" id="IPR026268">
    <property type="entry name" value="RseC"/>
</dbReference>
<accession>A0A4R2J543</accession>
<reference evidence="2 3" key="1">
    <citation type="submission" date="2019-03" db="EMBL/GenBank/DDBJ databases">
        <title>Genomic Encyclopedia of Type Strains, Phase IV (KMG-IV): sequencing the most valuable type-strain genomes for metagenomic binning, comparative biology and taxonomic classification.</title>
        <authorList>
            <person name="Goeker M."/>
        </authorList>
    </citation>
    <scope>NUCLEOTIDE SEQUENCE [LARGE SCALE GENOMIC DNA]</scope>
    <source>
        <strain evidence="2 3">DSM 13054</strain>
    </source>
</reference>
<dbReference type="InterPro" id="IPR007359">
    <property type="entry name" value="SigmaE_reg_RseC_MucC"/>
</dbReference>
<evidence type="ECO:0000256" key="1">
    <source>
        <dbReference type="SAM" id="Phobius"/>
    </source>
</evidence>